<feature type="chain" id="PRO_5013568034" description="Cupredoxin" evidence="2">
    <location>
        <begin position="19"/>
        <end position="244"/>
    </location>
</feature>
<dbReference type="EMBL" id="KZ293648">
    <property type="protein sequence ID" value="PBK98556.1"/>
    <property type="molecule type" value="Genomic_DNA"/>
</dbReference>
<dbReference type="Proteomes" id="UP000217790">
    <property type="component" value="Unassembled WGS sequence"/>
</dbReference>
<feature type="region of interest" description="Disordered" evidence="1">
    <location>
        <begin position="193"/>
        <end position="216"/>
    </location>
</feature>
<dbReference type="CDD" id="cd00920">
    <property type="entry name" value="Cupredoxin"/>
    <property type="match status" value="1"/>
</dbReference>
<gene>
    <name evidence="3" type="ORF">ARMGADRAFT_580574</name>
</gene>
<dbReference type="OrthoDB" id="2331100at2759"/>
<dbReference type="SUPFAM" id="SSF49503">
    <property type="entry name" value="Cupredoxins"/>
    <property type="match status" value="1"/>
</dbReference>
<protein>
    <recommendedName>
        <fullName evidence="5">Cupredoxin</fullName>
    </recommendedName>
</protein>
<proteinExistence type="predicted"/>
<evidence type="ECO:0000256" key="1">
    <source>
        <dbReference type="SAM" id="MobiDB-lite"/>
    </source>
</evidence>
<organism evidence="3 4">
    <name type="scientific">Armillaria gallica</name>
    <name type="common">Bulbous honey fungus</name>
    <name type="synonym">Armillaria bulbosa</name>
    <dbReference type="NCBI Taxonomy" id="47427"/>
    <lineage>
        <taxon>Eukaryota</taxon>
        <taxon>Fungi</taxon>
        <taxon>Dikarya</taxon>
        <taxon>Basidiomycota</taxon>
        <taxon>Agaricomycotina</taxon>
        <taxon>Agaricomycetes</taxon>
        <taxon>Agaricomycetidae</taxon>
        <taxon>Agaricales</taxon>
        <taxon>Marasmiineae</taxon>
        <taxon>Physalacriaceae</taxon>
        <taxon>Armillaria</taxon>
    </lineage>
</organism>
<reference evidence="4" key="1">
    <citation type="journal article" date="2017" name="Nat. Ecol. Evol.">
        <title>Genome expansion and lineage-specific genetic innovations in the forest pathogenic fungi Armillaria.</title>
        <authorList>
            <person name="Sipos G."/>
            <person name="Prasanna A.N."/>
            <person name="Walter M.C."/>
            <person name="O'Connor E."/>
            <person name="Balint B."/>
            <person name="Krizsan K."/>
            <person name="Kiss B."/>
            <person name="Hess J."/>
            <person name="Varga T."/>
            <person name="Slot J."/>
            <person name="Riley R."/>
            <person name="Boka B."/>
            <person name="Rigling D."/>
            <person name="Barry K."/>
            <person name="Lee J."/>
            <person name="Mihaltcheva S."/>
            <person name="LaButti K."/>
            <person name="Lipzen A."/>
            <person name="Waldron R."/>
            <person name="Moloney N.M."/>
            <person name="Sperisen C."/>
            <person name="Kredics L."/>
            <person name="Vagvoelgyi C."/>
            <person name="Patrignani A."/>
            <person name="Fitzpatrick D."/>
            <person name="Nagy I."/>
            <person name="Doyle S."/>
            <person name="Anderson J.B."/>
            <person name="Grigoriev I.V."/>
            <person name="Gueldener U."/>
            <person name="Muensterkoetter M."/>
            <person name="Nagy L.G."/>
        </authorList>
    </citation>
    <scope>NUCLEOTIDE SEQUENCE [LARGE SCALE GENOMIC DNA]</scope>
    <source>
        <strain evidence="4">Ar21-2</strain>
    </source>
</reference>
<evidence type="ECO:0000313" key="3">
    <source>
        <dbReference type="EMBL" id="PBK98556.1"/>
    </source>
</evidence>
<name>A0A2H3EGS5_ARMGA</name>
<evidence type="ECO:0000313" key="4">
    <source>
        <dbReference type="Proteomes" id="UP000217790"/>
    </source>
</evidence>
<keyword evidence="4" id="KW-1185">Reference proteome</keyword>
<keyword evidence="2" id="KW-0732">Signal</keyword>
<dbReference type="InterPro" id="IPR008972">
    <property type="entry name" value="Cupredoxin"/>
</dbReference>
<dbReference type="PANTHER" id="PTHR34883">
    <property type="entry name" value="SERINE-RICH PROTEIN, PUTATIVE-RELATED-RELATED"/>
    <property type="match status" value="1"/>
</dbReference>
<dbReference type="InterPro" id="IPR052953">
    <property type="entry name" value="Ser-rich/MCO-related"/>
</dbReference>
<dbReference type="STRING" id="47427.A0A2H3EGS5"/>
<accession>A0A2H3EGS5</accession>
<feature type="signal peptide" evidence="2">
    <location>
        <begin position="1"/>
        <end position="18"/>
    </location>
</feature>
<sequence length="244" mass="23489">MHSLTTLVALALPLLAVAQNATVIQVGGTASEPGGIFQFNPANVTASEGDVITFEFSGAPGNHSITQSSLANPCTPLSGGFDSGWVFIPGPGTPAPQFNLTVTNASSPIWFYCKQLVPSPHCQAGMIGAINAPTTGNASFDTYISNAVAFSGTPGQEVGALVGQGASASAAPGPIPSGVTLFGSPAAGASATATAPGAGSSASGSSGASSSGSASGAGTSSAAVNIRASGFWAGVAMIMGIALA</sequence>
<dbReference type="AlphaFoldDB" id="A0A2H3EGS5"/>
<dbReference type="OMA" id="HCIAGMV"/>
<evidence type="ECO:0000256" key="2">
    <source>
        <dbReference type="SAM" id="SignalP"/>
    </source>
</evidence>
<dbReference type="PANTHER" id="PTHR34883:SF15">
    <property type="entry name" value="EXTRACELLULAR SERINE-RICH PROTEIN"/>
    <property type="match status" value="1"/>
</dbReference>
<evidence type="ECO:0008006" key="5">
    <source>
        <dbReference type="Google" id="ProtNLM"/>
    </source>
</evidence>
<dbReference type="InParanoid" id="A0A2H3EGS5"/>
<dbReference type="Gene3D" id="2.60.40.420">
    <property type="entry name" value="Cupredoxins - blue copper proteins"/>
    <property type="match status" value="1"/>
</dbReference>